<dbReference type="Gene3D" id="1.10.150.130">
    <property type="match status" value="1"/>
</dbReference>
<accession>A0ABP7AN19</accession>
<dbReference type="InterPro" id="IPR002104">
    <property type="entry name" value="Integrase_catalytic"/>
</dbReference>
<dbReference type="InterPro" id="IPR044068">
    <property type="entry name" value="CB"/>
</dbReference>
<dbReference type="PANTHER" id="PTHR30349">
    <property type="entry name" value="PHAGE INTEGRASE-RELATED"/>
    <property type="match status" value="1"/>
</dbReference>
<evidence type="ECO:0000313" key="8">
    <source>
        <dbReference type="Proteomes" id="UP001501490"/>
    </source>
</evidence>
<evidence type="ECO:0000256" key="4">
    <source>
        <dbReference type="PROSITE-ProRule" id="PRU01248"/>
    </source>
</evidence>
<name>A0ABP7AN19_9ACTN</name>
<dbReference type="InterPro" id="IPR013762">
    <property type="entry name" value="Integrase-like_cat_sf"/>
</dbReference>
<evidence type="ECO:0000256" key="1">
    <source>
        <dbReference type="ARBA" id="ARBA00022908"/>
    </source>
</evidence>
<gene>
    <name evidence="7" type="ORF">GCM10022236_43630</name>
</gene>
<dbReference type="CDD" id="cd01189">
    <property type="entry name" value="INT_ICEBs1_C_like"/>
    <property type="match status" value="1"/>
</dbReference>
<evidence type="ECO:0000256" key="3">
    <source>
        <dbReference type="ARBA" id="ARBA00023172"/>
    </source>
</evidence>
<evidence type="ECO:0000259" key="5">
    <source>
        <dbReference type="PROSITE" id="PS51898"/>
    </source>
</evidence>
<evidence type="ECO:0000259" key="6">
    <source>
        <dbReference type="PROSITE" id="PS51900"/>
    </source>
</evidence>
<feature type="domain" description="Core-binding (CB)" evidence="6">
    <location>
        <begin position="71"/>
        <end position="154"/>
    </location>
</feature>
<dbReference type="Pfam" id="PF00589">
    <property type="entry name" value="Phage_integrase"/>
    <property type="match status" value="1"/>
</dbReference>
<dbReference type="PROSITE" id="PS51900">
    <property type="entry name" value="CB"/>
    <property type="match status" value="1"/>
</dbReference>
<dbReference type="Pfam" id="PF14659">
    <property type="entry name" value="Phage_int_SAM_3"/>
    <property type="match status" value="1"/>
</dbReference>
<dbReference type="EMBL" id="BAABAB010000042">
    <property type="protein sequence ID" value="GAA3636338.1"/>
    <property type="molecule type" value="Genomic_DNA"/>
</dbReference>
<dbReference type="Proteomes" id="UP001501490">
    <property type="component" value="Unassembled WGS sequence"/>
</dbReference>
<comment type="caution">
    <text evidence="7">The sequence shown here is derived from an EMBL/GenBank/DDBJ whole genome shotgun (WGS) entry which is preliminary data.</text>
</comment>
<dbReference type="RefSeq" id="WP_344808563.1">
    <property type="nucleotide sequence ID" value="NZ_BAABAB010000042.1"/>
</dbReference>
<keyword evidence="2 4" id="KW-0238">DNA-binding</keyword>
<dbReference type="InterPro" id="IPR004107">
    <property type="entry name" value="Integrase_SAM-like_N"/>
</dbReference>
<evidence type="ECO:0000256" key="2">
    <source>
        <dbReference type="ARBA" id="ARBA00023125"/>
    </source>
</evidence>
<dbReference type="InterPro" id="IPR010998">
    <property type="entry name" value="Integrase_recombinase_N"/>
</dbReference>
<proteinExistence type="predicted"/>
<protein>
    <submittedName>
        <fullName evidence="7">Site-specific integrase</fullName>
    </submittedName>
</protein>
<evidence type="ECO:0000313" key="7">
    <source>
        <dbReference type="EMBL" id="GAA3636338.1"/>
    </source>
</evidence>
<dbReference type="PANTHER" id="PTHR30349:SF91">
    <property type="entry name" value="INTA PROTEIN"/>
    <property type="match status" value="1"/>
</dbReference>
<keyword evidence="1" id="KW-0229">DNA integration</keyword>
<sequence length="405" mass="45413">MTRPKKPHGESTVYLGSDGRWHGRVTVGVRDDSSADRRHVARKSEAAVRRAVRELERKRADGILPAAGVRWTVASWLEHWLENIARPSIRWSSYDAYRIAVHNHLVPNLGRHRLERLEPEHLERLYRKMIDSGLKPATAHQVHRTIRTALGEAHRRRQVAQNVATLARAPKVEQQEVEPYSIEEVRRILKAASEGRNAARWAIALALGLRQGEVLGLHWPDVELDAGILKITTSRARPVYEHGCRSACGKTPGRCPSRIQLNADDGPTKSSAGKRRVGLPAALVELLREHRREQESERAIAAQLWVDTGRVFTDPFGQAIKPNSDYHAWKALLKRAGVRDGRLHDARHTAATVLLVLGVPERTVMGVMGWSTTGMAARYQHVTDPIRREVAGLVDGLIWAPDETD</sequence>
<dbReference type="PROSITE" id="PS51898">
    <property type="entry name" value="TYR_RECOMBINASE"/>
    <property type="match status" value="1"/>
</dbReference>
<organism evidence="7 8">
    <name type="scientific">Microlunatus ginsengisoli</name>
    <dbReference type="NCBI Taxonomy" id="363863"/>
    <lineage>
        <taxon>Bacteria</taxon>
        <taxon>Bacillati</taxon>
        <taxon>Actinomycetota</taxon>
        <taxon>Actinomycetes</taxon>
        <taxon>Propionibacteriales</taxon>
        <taxon>Propionibacteriaceae</taxon>
        <taxon>Microlunatus</taxon>
    </lineage>
</organism>
<reference evidence="8" key="1">
    <citation type="journal article" date="2019" name="Int. J. Syst. Evol. Microbiol.">
        <title>The Global Catalogue of Microorganisms (GCM) 10K type strain sequencing project: providing services to taxonomists for standard genome sequencing and annotation.</title>
        <authorList>
            <consortium name="The Broad Institute Genomics Platform"/>
            <consortium name="The Broad Institute Genome Sequencing Center for Infectious Disease"/>
            <person name="Wu L."/>
            <person name="Ma J."/>
        </authorList>
    </citation>
    <scope>NUCLEOTIDE SEQUENCE [LARGE SCALE GENOMIC DNA]</scope>
    <source>
        <strain evidence="8">JCM 16929</strain>
    </source>
</reference>
<dbReference type="Gene3D" id="1.10.443.10">
    <property type="entry name" value="Intergrase catalytic core"/>
    <property type="match status" value="1"/>
</dbReference>
<feature type="domain" description="Tyr recombinase" evidence="5">
    <location>
        <begin position="175"/>
        <end position="392"/>
    </location>
</feature>
<keyword evidence="3" id="KW-0233">DNA recombination</keyword>
<dbReference type="InterPro" id="IPR011010">
    <property type="entry name" value="DNA_brk_join_enz"/>
</dbReference>
<dbReference type="SUPFAM" id="SSF56349">
    <property type="entry name" value="DNA breaking-rejoining enzymes"/>
    <property type="match status" value="1"/>
</dbReference>
<dbReference type="InterPro" id="IPR050090">
    <property type="entry name" value="Tyrosine_recombinase_XerCD"/>
</dbReference>
<keyword evidence="8" id="KW-1185">Reference proteome</keyword>